<dbReference type="EMBL" id="AP023396">
    <property type="protein sequence ID" value="BCK57324.1"/>
    <property type="molecule type" value="Genomic_DNA"/>
</dbReference>
<dbReference type="AlphaFoldDB" id="A0A7G1KW05"/>
<evidence type="ECO:0000313" key="2">
    <source>
        <dbReference type="Proteomes" id="UP000516173"/>
    </source>
</evidence>
<protein>
    <submittedName>
        <fullName evidence="1">Uncharacterized protein</fullName>
    </submittedName>
</protein>
<dbReference type="Proteomes" id="UP000516173">
    <property type="component" value="Chromosome"/>
</dbReference>
<sequence>MYAMPKKVGGKTFYTREEYEELHPGVKLPPVPTPEEQEANRAEWDEWIRTTPPLPEGEPNYLSSKNYRDDLVGTEFEGWTRTADGQWLDKHGRPAYDANGQRIQYDTPGN</sequence>
<name>A0A7G1KW05_9NOCA</name>
<organism evidence="1 2">
    <name type="scientific">Nocardia wallacei</name>
    <dbReference type="NCBI Taxonomy" id="480035"/>
    <lineage>
        <taxon>Bacteria</taxon>
        <taxon>Bacillati</taxon>
        <taxon>Actinomycetota</taxon>
        <taxon>Actinomycetes</taxon>
        <taxon>Mycobacteriales</taxon>
        <taxon>Nocardiaceae</taxon>
        <taxon>Nocardia</taxon>
    </lineage>
</organism>
<gene>
    <name evidence="1" type="ORF">NWFMUON74_50960</name>
</gene>
<dbReference type="KEGG" id="nwl:NWFMUON74_50960"/>
<proteinExistence type="predicted"/>
<keyword evidence="2" id="KW-1185">Reference proteome</keyword>
<reference evidence="1 2" key="1">
    <citation type="submission" date="2020-08" db="EMBL/GenBank/DDBJ databases">
        <title>Genome Sequencing of Nocardia wallacei strain FMUON74 and assembly.</title>
        <authorList>
            <person name="Toyokawa M."/>
            <person name="Uesaka K."/>
        </authorList>
    </citation>
    <scope>NUCLEOTIDE SEQUENCE [LARGE SCALE GENOMIC DNA]</scope>
    <source>
        <strain evidence="1 2">FMUON74</strain>
    </source>
</reference>
<accession>A0A7G1KW05</accession>
<evidence type="ECO:0000313" key="1">
    <source>
        <dbReference type="EMBL" id="BCK57324.1"/>
    </source>
</evidence>